<name>A0ACC0HLU9_9ERIC</name>
<protein>
    <submittedName>
        <fullName evidence="1">Uncharacterized protein</fullName>
    </submittedName>
</protein>
<dbReference type="Proteomes" id="UP001060215">
    <property type="component" value="Chromosome 4"/>
</dbReference>
<comment type="caution">
    <text evidence="1">The sequence shown here is derived from an EMBL/GenBank/DDBJ whole genome shotgun (WGS) entry which is preliminary data.</text>
</comment>
<accession>A0ACC0HLU9</accession>
<reference evidence="1 2" key="1">
    <citation type="journal article" date="2022" name="Plant J.">
        <title>Chromosome-level genome of Camellia lanceoleosa provides a valuable resource for understanding genome evolution and self-incompatibility.</title>
        <authorList>
            <person name="Gong W."/>
            <person name="Xiao S."/>
            <person name="Wang L."/>
            <person name="Liao Z."/>
            <person name="Chang Y."/>
            <person name="Mo W."/>
            <person name="Hu G."/>
            <person name="Li W."/>
            <person name="Zhao G."/>
            <person name="Zhu H."/>
            <person name="Hu X."/>
            <person name="Ji K."/>
            <person name="Xiang X."/>
            <person name="Song Q."/>
            <person name="Yuan D."/>
            <person name="Jin S."/>
            <person name="Zhang L."/>
        </authorList>
    </citation>
    <scope>NUCLEOTIDE SEQUENCE [LARGE SCALE GENOMIC DNA]</scope>
    <source>
        <strain evidence="1">SQ_2022a</strain>
    </source>
</reference>
<dbReference type="EMBL" id="CM045761">
    <property type="protein sequence ID" value="KAI8013882.1"/>
    <property type="molecule type" value="Genomic_DNA"/>
</dbReference>
<evidence type="ECO:0000313" key="2">
    <source>
        <dbReference type="Proteomes" id="UP001060215"/>
    </source>
</evidence>
<evidence type="ECO:0000313" key="1">
    <source>
        <dbReference type="EMBL" id="KAI8013882.1"/>
    </source>
</evidence>
<gene>
    <name evidence="1" type="ORF">LOK49_LG05G02794</name>
</gene>
<sequence length="224" mass="24514">MDTLSRAILLVTFSFSLFILSLPSTTATTTRAPDPAHSTPSNTIIHDVCSQKQLRHSDDFINYTICLQIITSDLGAASVSDYLTLGKIVLAAGKRNASRTNSYLHKLLASNNFTVPGLRQRIKTCADSYDYIVGSFHSAQGEIATEPDTANYDLIMAAGDGLRSCEMAWKNSSGEREGVRGIVMLKSEMDSFVGDEKHGDDYRSLFEKSSLVHSCKSKSLFLSL</sequence>
<proteinExistence type="predicted"/>
<organism evidence="1 2">
    <name type="scientific">Camellia lanceoleosa</name>
    <dbReference type="NCBI Taxonomy" id="1840588"/>
    <lineage>
        <taxon>Eukaryota</taxon>
        <taxon>Viridiplantae</taxon>
        <taxon>Streptophyta</taxon>
        <taxon>Embryophyta</taxon>
        <taxon>Tracheophyta</taxon>
        <taxon>Spermatophyta</taxon>
        <taxon>Magnoliopsida</taxon>
        <taxon>eudicotyledons</taxon>
        <taxon>Gunneridae</taxon>
        <taxon>Pentapetalae</taxon>
        <taxon>asterids</taxon>
        <taxon>Ericales</taxon>
        <taxon>Theaceae</taxon>
        <taxon>Camellia</taxon>
    </lineage>
</organism>
<keyword evidence="2" id="KW-1185">Reference proteome</keyword>